<reference evidence="4" key="1">
    <citation type="journal article" date="2019" name="Int. J. Syst. Evol. Microbiol.">
        <title>The Global Catalogue of Microorganisms (GCM) 10K type strain sequencing project: providing services to taxonomists for standard genome sequencing and annotation.</title>
        <authorList>
            <consortium name="The Broad Institute Genomics Platform"/>
            <consortium name="The Broad Institute Genome Sequencing Center for Infectious Disease"/>
            <person name="Wu L."/>
            <person name="Ma J."/>
        </authorList>
    </citation>
    <scope>NUCLEOTIDE SEQUENCE [LARGE SCALE GENOMIC DNA]</scope>
    <source>
        <strain evidence="4">CGMCC 1.12371</strain>
    </source>
</reference>
<dbReference type="Proteomes" id="UP001596501">
    <property type="component" value="Unassembled WGS sequence"/>
</dbReference>
<evidence type="ECO:0000313" key="4">
    <source>
        <dbReference type="Proteomes" id="UP001596501"/>
    </source>
</evidence>
<comment type="caution">
    <text evidence="3">The sequence shown here is derived from an EMBL/GenBank/DDBJ whole genome shotgun (WGS) entry which is preliminary data.</text>
</comment>
<proteinExistence type="inferred from homology"/>
<comment type="similarity">
    <text evidence="1">Belongs to the UPF0065 (bug) family.</text>
</comment>
<feature type="signal peptide" evidence="2">
    <location>
        <begin position="1"/>
        <end position="30"/>
    </location>
</feature>
<dbReference type="SUPFAM" id="SSF53850">
    <property type="entry name" value="Periplasmic binding protein-like II"/>
    <property type="match status" value="1"/>
</dbReference>
<dbReference type="Pfam" id="PF03401">
    <property type="entry name" value="TctC"/>
    <property type="match status" value="1"/>
</dbReference>
<dbReference type="Gene3D" id="3.40.190.10">
    <property type="entry name" value="Periplasmic binding protein-like II"/>
    <property type="match status" value="1"/>
</dbReference>
<evidence type="ECO:0000256" key="1">
    <source>
        <dbReference type="ARBA" id="ARBA00006987"/>
    </source>
</evidence>
<accession>A0ABW2QNB4</accession>
<dbReference type="PANTHER" id="PTHR42928:SF5">
    <property type="entry name" value="BLR1237 PROTEIN"/>
    <property type="match status" value="1"/>
</dbReference>
<evidence type="ECO:0000256" key="2">
    <source>
        <dbReference type="SAM" id="SignalP"/>
    </source>
</evidence>
<name>A0ABW2QNB4_9BURK</name>
<keyword evidence="2" id="KW-0732">Signal</keyword>
<dbReference type="PANTHER" id="PTHR42928">
    <property type="entry name" value="TRICARBOXYLATE-BINDING PROTEIN"/>
    <property type="match status" value="1"/>
</dbReference>
<sequence length="327" mass="34361">MTLSKRAFQAAALSLLTLGPWALSSATAQAAYPSRPIKFVVPYPAGGASDAVARMIGEKLQQAWGQSVIIDNRPGASGIIGAQAVIKAPTDGYTVLVHNTVLIQLPAVLEKPPFDPLKDLSPVVMTLQTNNLFVVPTTSPAKSFKEYLTLAKASPAQYSFGSYGIGSGAHLHGELLKQQAGLDIAHVPFMGSAPMVTDLSGGHLPSAFIDIPSALPNSKAMRPLAVAGPKRIPELPDVPTFTELGYHSFDTVGWHGLFLPAGTPPAIAQKLAAEVSSILRMPDILAKFKTLGVLPGGGTPDEFLQQLKTDAAIYAKIAKAGNIRVTQ</sequence>
<organism evidence="3 4">
    <name type="scientific">Hydrogenophaga atypica</name>
    <dbReference type="NCBI Taxonomy" id="249409"/>
    <lineage>
        <taxon>Bacteria</taxon>
        <taxon>Pseudomonadati</taxon>
        <taxon>Pseudomonadota</taxon>
        <taxon>Betaproteobacteria</taxon>
        <taxon>Burkholderiales</taxon>
        <taxon>Comamonadaceae</taxon>
        <taxon>Hydrogenophaga</taxon>
    </lineage>
</organism>
<evidence type="ECO:0000313" key="3">
    <source>
        <dbReference type="EMBL" id="MFC7410890.1"/>
    </source>
</evidence>
<keyword evidence="4" id="KW-1185">Reference proteome</keyword>
<dbReference type="InterPro" id="IPR042100">
    <property type="entry name" value="Bug_dom1"/>
</dbReference>
<dbReference type="EMBL" id="JBHTCA010000020">
    <property type="protein sequence ID" value="MFC7410890.1"/>
    <property type="molecule type" value="Genomic_DNA"/>
</dbReference>
<gene>
    <name evidence="3" type="ORF">ACFQPB_18685</name>
</gene>
<protein>
    <submittedName>
        <fullName evidence="3">Bug family tripartite tricarboxylate transporter substrate binding protein</fullName>
    </submittedName>
</protein>
<dbReference type="InterPro" id="IPR005064">
    <property type="entry name" value="BUG"/>
</dbReference>
<feature type="chain" id="PRO_5045654129" evidence="2">
    <location>
        <begin position="31"/>
        <end position="327"/>
    </location>
</feature>
<dbReference type="Gene3D" id="3.40.190.150">
    <property type="entry name" value="Bordetella uptake gene, domain 1"/>
    <property type="match status" value="1"/>
</dbReference>
<dbReference type="RefSeq" id="WP_382226498.1">
    <property type="nucleotide sequence ID" value="NZ_JBHTCA010000020.1"/>
</dbReference>
<dbReference type="CDD" id="cd07012">
    <property type="entry name" value="PBP2_Bug_TTT"/>
    <property type="match status" value="1"/>
</dbReference>
<dbReference type="PIRSF" id="PIRSF017082">
    <property type="entry name" value="YflP"/>
    <property type="match status" value="1"/>
</dbReference>